<dbReference type="SUPFAM" id="SSF53335">
    <property type="entry name" value="S-adenosyl-L-methionine-dependent methyltransferases"/>
    <property type="match status" value="1"/>
</dbReference>
<dbReference type="EMBL" id="JTHE02000003">
    <property type="protein sequence ID" value="NEV66837.1"/>
    <property type="molecule type" value="Genomic_DNA"/>
</dbReference>
<dbReference type="Pfam" id="PF13489">
    <property type="entry name" value="Methyltransf_23"/>
    <property type="match status" value="1"/>
</dbReference>
<keyword evidence="1" id="KW-0489">Methyltransferase</keyword>
<dbReference type="Gene3D" id="3.40.50.150">
    <property type="entry name" value="Vaccinia Virus protein VP39"/>
    <property type="match status" value="1"/>
</dbReference>
<protein>
    <submittedName>
        <fullName evidence="1">Class I SAM-dependent methyltransferase</fullName>
    </submittedName>
</protein>
<proteinExistence type="predicted"/>
<sequence>MNFPQDPRLMQNPLGFWEIFPKPSPETLGEHYAKKYYQDSKGHYAAEYSAEEIAYFLAKLSQRWNLAQQLLGTNQVGKFLDVGCGEGFALSYFLSLGWQVRGLDYSAHGIQTQNPECEPYLVTGDIFESLEEEVKSNRQYELVWLQNVLEHVIDPVNLLKSLRHLVAPDGLLVVTVPNDFSVVQEKAINEKYISEMFWVRPPEHLAYFNYESLLATVEFTGWICKEILADFPIDWFLLHSKANYVSDLTVGKEAHKVRVEIENLMHSQSPETANIMYSALAKLGLGRSLTAFLQVGS</sequence>
<reference evidence="1" key="2">
    <citation type="journal article" date="2015" name="Genome Announc.">
        <title>Draft Genome Sequence of Filamentous Marine Cyanobacterium Lyngbya confervoides Strain BDU141951.</title>
        <authorList>
            <person name="Chandrababunaidu M.M."/>
            <person name="Sen D."/>
            <person name="Tripathy S."/>
        </authorList>
    </citation>
    <scope>NUCLEOTIDE SEQUENCE</scope>
    <source>
        <strain evidence="1">BDU141951</strain>
    </source>
</reference>
<keyword evidence="1" id="KW-0808">Transferase</keyword>
<dbReference type="GO" id="GO:0008168">
    <property type="term" value="F:methyltransferase activity"/>
    <property type="evidence" value="ECO:0007669"/>
    <property type="project" value="UniProtKB-KW"/>
</dbReference>
<dbReference type="AlphaFoldDB" id="A0A0C1UNM0"/>
<dbReference type="GO" id="GO:0032259">
    <property type="term" value="P:methylation"/>
    <property type="evidence" value="ECO:0007669"/>
    <property type="project" value="UniProtKB-KW"/>
</dbReference>
<gene>
    <name evidence="1" type="ORF">QQ91_006875</name>
</gene>
<dbReference type="InterPro" id="IPR029063">
    <property type="entry name" value="SAM-dependent_MTases_sf"/>
</dbReference>
<dbReference type="CDD" id="cd02440">
    <property type="entry name" value="AdoMet_MTases"/>
    <property type="match status" value="1"/>
</dbReference>
<evidence type="ECO:0000313" key="1">
    <source>
        <dbReference type="EMBL" id="NEV66837.1"/>
    </source>
</evidence>
<name>A0A0C1UNM0_9CYAN</name>
<accession>A0A0C1UNM0</accession>
<dbReference type="PANTHER" id="PTHR43861">
    <property type="entry name" value="TRANS-ACONITATE 2-METHYLTRANSFERASE-RELATED"/>
    <property type="match status" value="1"/>
</dbReference>
<comment type="caution">
    <text evidence="1">The sequence shown here is derived from an EMBL/GenBank/DDBJ whole genome shotgun (WGS) entry which is preliminary data.</text>
</comment>
<dbReference type="PANTHER" id="PTHR43861:SF6">
    <property type="entry name" value="METHYLTRANSFERASE TYPE 11"/>
    <property type="match status" value="1"/>
</dbReference>
<reference evidence="1" key="3">
    <citation type="submission" date="2020-02" db="EMBL/GenBank/DDBJ databases">
        <authorList>
            <person name="Sarangi A.N."/>
            <person name="Ghosh S."/>
            <person name="Mukherjee M."/>
            <person name="Tripathy S."/>
        </authorList>
    </citation>
    <scope>NUCLEOTIDE SEQUENCE</scope>
    <source>
        <strain evidence="1">BDU141951</strain>
    </source>
</reference>
<organism evidence="1">
    <name type="scientific">Lyngbya confervoides BDU141951</name>
    <dbReference type="NCBI Taxonomy" id="1574623"/>
    <lineage>
        <taxon>Bacteria</taxon>
        <taxon>Bacillati</taxon>
        <taxon>Cyanobacteriota</taxon>
        <taxon>Cyanophyceae</taxon>
        <taxon>Oscillatoriophycideae</taxon>
        <taxon>Oscillatoriales</taxon>
        <taxon>Microcoleaceae</taxon>
        <taxon>Lyngbya</taxon>
    </lineage>
</organism>
<reference evidence="1" key="1">
    <citation type="submission" date="2014-11" db="EMBL/GenBank/DDBJ databases">
        <authorList>
            <person name="Malar M.C."/>
            <person name="Sen D."/>
            <person name="Tripathy S."/>
        </authorList>
    </citation>
    <scope>NUCLEOTIDE SEQUENCE</scope>
    <source>
        <strain evidence="1">BDU141951</strain>
    </source>
</reference>